<comment type="caution">
    <text evidence="2">The sequence shown here is derived from an EMBL/GenBank/DDBJ whole genome shotgun (WGS) entry which is preliminary data.</text>
</comment>
<sequence length="409" mass="43206">MTVPTLPLAGVRVVELDDGDAQYTGMLLAALGADVVKVEPPGGAPARSAGPFVGGVDDGAHSLPFLHYNVAKRSVVLDLDRPADRAALHELVAAADVLLDGLGPNGAAAHGLDDDTLEVLAPGLVHVLVTPFGRTGPWRDHRASDVVSMSLGGVTGQTGYDAVGDEPGTPITPVGHQPRHFGGVLAAVYAVAALRDRPAHRVRTLDVALHDSIAVSTEIPVSLWEFGGQEVFRHTGRHAAAVLHNPEWQFRCADGGYLCALTLYLNDRRFAAILDWFDGAGFAHDLHAERFVAEADRVANMAEIVDAIARFCAGRDSVELFHEAQRRALPWARIQPVAAVAADPHLHAREFFTPVEGPDGTPVPHPGLPWRGMPTVFTAPPGRVRAPHAGEDTATVLGTLRAADPVAGG</sequence>
<evidence type="ECO:0000313" key="3">
    <source>
        <dbReference type="Proteomes" id="UP001596119"/>
    </source>
</evidence>
<dbReference type="InterPro" id="IPR023606">
    <property type="entry name" value="CoA-Trfase_III_dom_1_sf"/>
</dbReference>
<evidence type="ECO:0000313" key="2">
    <source>
        <dbReference type="EMBL" id="MFC5951404.1"/>
    </source>
</evidence>
<dbReference type="PANTHER" id="PTHR48207">
    <property type="entry name" value="SUCCINATE--HYDROXYMETHYLGLUTARATE COA-TRANSFERASE"/>
    <property type="match status" value="1"/>
</dbReference>
<dbReference type="Gene3D" id="3.40.50.10540">
    <property type="entry name" value="Crotonobetainyl-coa:carnitine coa-transferase, domain 1"/>
    <property type="match status" value="1"/>
</dbReference>
<keyword evidence="3" id="KW-1185">Reference proteome</keyword>
<dbReference type="PANTHER" id="PTHR48207:SF3">
    <property type="entry name" value="SUCCINATE--HYDROXYMETHYLGLUTARATE COA-TRANSFERASE"/>
    <property type="match status" value="1"/>
</dbReference>
<accession>A0ABW1IGC0</accession>
<reference evidence="3" key="1">
    <citation type="journal article" date="2019" name="Int. J. Syst. Evol. Microbiol.">
        <title>The Global Catalogue of Microorganisms (GCM) 10K type strain sequencing project: providing services to taxonomists for standard genome sequencing and annotation.</title>
        <authorList>
            <consortium name="The Broad Institute Genomics Platform"/>
            <consortium name="The Broad Institute Genome Sequencing Center for Infectious Disease"/>
            <person name="Wu L."/>
            <person name="Ma J."/>
        </authorList>
    </citation>
    <scope>NUCLEOTIDE SEQUENCE [LARGE SCALE GENOMIC DNA]</scope>
    <source>
        <strain evidence="3">CGMCC 4.7397</strain>
    </source>
</reference>
<dbReference type="InterPro" id="IPR050483">
    <property type="entry name" value="CoA-transferase_III_domain"/>
</dbReference>
<dbReference type="InterPro" id="IPR003673">
    <property type="entry name" value="CoA-Trfase_fam_III"/>
</dbReference>
<protein>
    <submittedName>
        <fullName evidence="2">CaiB/BaiF CoA transferase family protein</fullName>
    </submittedName>
</protein>
<keyword evidence="1 2" id="KW-0808">Transferase</keyword>
<dbReference type="EMBL" id="JBHSQK010000070">
    <property type="protein sequence ID" value="MFC5951404.1"/>
    <property type="molecule type" value="Genomic_DNA"/>
</dbReference>
<dbReference type="Gene3D" id="3.30.1540.10">
    <property type="entry name" value="formyl-coa transferase, domain 3"/>
    <property type="match status" value="1"/>
</dbReference>
<dbReference type="SUPFAM" id="SSF89796">
    <property type="entry name" value="CoA-transferase family III (CaiB/BaiF)"/>
    <property type="match status" value="1"/>
</dbReference>
<gene>
    <name evidence="2" type="ORF">ACFQH9_24350</name>
</gene>
<proteinExistence type="predicted"/>
<dbReference type="Proteomes" id="UP001596119">
    <property type="component" value="Unassembled WGS sequence"/>
</dbReference>
<dbReference type="RefSeq" id="WP_379569325.1">
    <property type="nucleotide sequence ID" value="NZ_JBHSQK010000070.1"/>
</dbReference>
<dbReference type="Pfam" id="PF02515">
    <property type="entry name" value="CoA_transf_3"/>
    <property type="match status" value="1"/>
</dbReference>
<dbReference type="GO" id="GO:0016740">
    <property type="term" value="F:transferase activity"/>
    <property type="evidence" value="ECO:0007669"/>
    <property type="project" value="UniProtKB-KW"/>
</dbReference>
<dbReference type="InterPro" id="IPR044855">
    <property type="entry name" value="CoA-Trfase_III_dom3_sf"/>
</dbReference>
<organism evidence="2 3">
    <name type="scientific">Pseudonocardia lutea</name>
    <dbReference type="NCBI Taxonomy" id="2172015"/>
    <lineage>
        <taxon>Bacteria</taxon>
        <taxon>Bacillati</taxon>
        <taxon>Actinomycetota</taxon>
        <taxon>Actinomycetes</taxon>
        <taxon>Pseudonocardiales</taxon>
        <taxon>Pseudonocardiaceae</taxon>
        <taxon>Pseudonocardia</taxon>
    </lineage>
</organism>
<name>A0ABW1IGC0_9PSEU</name>
<evidence type="ECO:0000256" key="1">
    <source>
        <dbReference type="ARBA" id="ARBA00022679"/>
    </source>
</evidence>